<organism evidence="1">
    <name type="scientific">Arundo donax</name>
    <name type="common">Giant reed</name>
    <name type="synonym">Donax arundinaceus</name>
    <dbReference type="NCBI Taxonomy" id="35708"/>
    <lineage>
        <taxon>Eukaryota</taxon>
        <taxon>Viridiplantae</taxon>
        <taxon>Streptophyta</taxon>
        <taxon>Embryophyta</taxon>
        <taxon>Tracheophyta</taxon>
        <taxon>Spermatophyta</taxon>
        <taxon>Magnoliopsida</taxon>
        <taxon>Liliopsida</taxon>
        <taxon>Poales</taxon>
        <taxon>Poaceae</taxon>
        <taxon>PACMAD clade</taxon>
        <taxon>Arundinoideae</taxon>
        <taxon>Arundineae</taxon>
        <taxon>Arundo</taxon>
    </lineage>
</organism>
<dbReference type="EMBL" id="GBRH01218201">
    <property type="protein sequence ID" value="JAD79694.1"/>
    <property type="molecule type" value="Transcribed_RNA"/>
</dbReference>
<dbReference type="AlphaFoldDB" id="A0A0A9CTQ8"/>
<proteinExistence type="predicted"/>
<name>A0A0A9CTQ8_ARUDO</name>
<reference evidence="1" key="1">
    <citation type="submission" date="2014-09" db="EMBL/GenBank/DDBJ databases">
        <authorList>
            <person name="Magalhaes I.L.F."/>
            <person name="Oliveira U."/>
            <person name="Santos F.R."/>
            <person name="Vidigal T.H.D.A."/>
            <person name="Brescovit A.D."/>
            <person name="Santos A.J."/>
        </authorList>
    </citation>
    <scope>NUCLEOTIDE SEQUENCE</scope>
    <source>
        <tissue evidence="1">Shoot tissue taken approximately 20 cm above the soil surface</tissue>
    </source>
</reference>
<protein>
    <submittedName>
        <fullName evidence="1">Uncharacterized protein</fullName>
    </submittedName>
</protein>
<sequence length="88" mass="10360">MVFQFHLWFKVPSSLFCNDPWRRKANAKKMPGSENPRLESMYTSHMFLCNTKLGNNFFFKKLNLTISPTPHQMVIRIRAMRATQGPLK</sequence>
<reference evidence="1" key="2">
    <citation type="journal article" date="2015" name="Data Brief">
        <title>Shoot transcriptome of the giant reed, Arundo donax.</title>
        <authorList>
            <person name="Barrero R.A."/>
            <person name="Guerrero F.D."/>
            <person name="Moolhuijzen P."/>
            <person name="Goolsby J.A."/>
            <person name="Tidwell J."/>
            <person name="Bellgard S.E."/>
            <person name="Bellgard M.I."/>
        </authorList>
    </citation>
    <scope>NUCLEOTIDE SEQUENCE</scope>
    <source>
        <tissue evidence="1">Shoot tissue taken approximately 20 cm above the soil surface</tissue>
    </source>
</reference>
<accession>A0A0A9CTQ8</accession>
<evidence type="ECO:0000313" key="1">
    <source>
        <dbReference type="EMBL" id="JAD79694.1"/>
    </source>
</evidence>